<evidence type="ECO:0000313" key="7">
    <source>
        <dbReference type="EMBL" id="MDP9794475.1"/>
    </source>
</evidence>
<gene>
    <name evidence="7" type="ORF">J2S43_002987</name>
</gene>
<dbReference type="InterPro" id="IPR036259">
    <property type="entry name" value="MFS_trans_sf"/>
</dbReference>
<keyword evidence="2" id="KW-1003">Cell membrane</keyword>
<dbReference type="Gene3D" id="1.20.1250.20">
    <property type="entry name" value="MFS general substrate transporter like domains"/>
    <property type="match status" value="1"/>
</dbReference>
<evidence type="ECO:0000256" key="2">
    <source>
        <dbReference type="ARBA" id="ARBA00022475"/>
    </source>
</evidence>
<feature type="transmembrane region" description="Helical" evidence="6">
    <location>
        <begin position="16"/>
        <end position="40"/>
    </location>
</feature>
<evidence type="ECO:0000256" key="5">
    <source>
        <dbReference type="ARBA" id="ARBA00023136"/>
    </source>
</evidence>
<comment type="subcellular location">
    <subcellularLocation>
        <location evidence="1">Cell membrane</location>
        <topology evidence="1">Multi-pass membrane protein</topology>
    </subcellularLocation>
</comment>
<feature type="transmembrane region" description="Helical" evidence="6">
    <location>
        <begin position="101"/>
        <end position="120"/>
    </location>
</feature>
<evidence type="ECO:0000313" key="8">
    <source>
        <dbReference type="Proteomes" id="UP001240984"/>
    </source>
</evidence>
<feature type="transmembrane region" description="Helical" evidence="6">
    <location>
        <begin position="77"/>
        <end position="95"/>
    </location>
</feature>
<feature type="transmembrane region" description="Helical" evidence="6">
    <location>
        <begin position="46"/>
        <end position="70"/>
    </location>
</feature>
<dbReference type="PANTHER" id="PTHR23513:SF11">
    <property type="entry name" value="STAPHYLOFERRIN A TRANSPORTER"/>
    <property type="match status" value="1"/>
</dbReference>
<dbReference type="RefSeq" id="WP_306829614.1">
    <property type="nucleotide sequence ID" value="NZ_JAUSRA010000001.1"/>
</dbReference>
<sequence length="395" mass="39480">MQTYGALFRTPEFPPLFAVACAGASASTIGGLALATVVYAGTGSPLLSALSMFGPAAAQLLGATLLLSTADRVPPRAALASVAALSALCLAVLAIPGLPLAAVFAVLGVMGLVASVGGGVRLGLLTEVLPADGYLLGRSVLNMSVGSVQILGFSIGGVLLSVVPAHGVLLIAAGCQLLGAMIAAFGLRSRPPRASGRPSVAATWRANARLWSSVPRRYVLVALCVPNGLIVGCEALFVPYAPAHAGVLLAAAAVGMLAGDVLAGRVLPREWRARAGGFLRLLLAVPYLLFALGLPLWLAAVLIAVASVGYSGTLVLQERLIALTPDDLRGQALGLHSSLMIGMQAVGAAIAGGAAELTGSAASGITVMAVLSISVTVLVAAGLRTPLPRPAAAHP</sequence>
<dbReference type="Proteomes" id="UP001240984">
    <property type="component" value="Unassembled WGS sequence"/>
</dbReference>
<keyword evidence="8" id="KW-1185">Reference proteome</keyword>
<evidence type="ECO:0000256" key="1">
    <source>
        <dbReference type="ARBA" id="ARBA00004651"/>
    </source>
</evidence>
<dbReference type="PANTHER" id="PTHR23513">
    <property type="entry name" value="INTEGRAL MEMBRANE EFFLUX PROTEIN-RELATED"/>
    <property type="match status" value="1"/>
</dbReference>
<proteinExistence type="predicted"/>
<keyword evidence="3 6" id="KW-0812">Transmembrane</keyword>
<feature type="transmembrane region" description="Helical" evidence="6">
    <location>
        <begin position="337"/>
        <end position="355"/>
    </location>
</feature>
<feature type="transmembrane region" description="Helical" evidence="6">
    <location>
        <begin position="361"/>
        <end position="383"/>
    </location>
</feature>
<keyword evidence="5 6" id="KW-0472">Membrane</keyword>
<feature type="transmembrane region" description="Helical" evidence="6">
    <location>
        <begin position="218"/>
        <end position="237"/>
    </location>
</feature>
<accession>A0ABT9MST6</accession>
<feature type="transmembrane region" description="Helical" evidence="6">
    <location>
        <begin position="243"/>
        <end position="263"/>
    </location>
</feature>
<organism evidence="7 8">
    <name type="scientific">Catenuloplanes nepalensis</name>
    <dbReference type="NCBI Taxonomy" id="587533"/>
    <lineage>
        <taxon>Bacteria</taxon>
        <taxon>Bacillati</taxon>
        <taxon>Actinomycetota</taxon>
        <taxon>Actinomycetes</taxon>
        <taxon>Micromonosporales</taxon>
        <taxon>Micromonosporaceae</taxon>
        <taxon>Catenuloplanes</taxon>
    </lineage>
</organism>
<feature type="transmembrane region" description="Helical" evidence="6">
    <location>
        <begin position="140"/>
        <end position="162"/>
    </location>
</feature>
<feature type="transmembrane region" description="Helical" evidence="6">
    <location>
        <begin position="168"/>
        <end position="187"/>
    </location>
</feature>
<comment type="caution">
    <text evidence="7">The sequence shown here is derived from an EMBL/GenBank/DDBJ whole genome shotgun (WGS) entry which is preliminary data.</text>
</comment>
<evidence type="ECO:0000256" key="6">
    <source>
        <dbReference type="SAM" id="Phobius"/>
    </source>
</evidence>
<evidence type="ECO:0000256" key="4">
    <source>
        <dbReference type="ARBA" id="ARBA00022989"/>
    </source>
</evidence>
<protein>
    <submittedName>
        <fullName evidence="7">MFS family permease</fullName>
    </submittedName>
</protein>
<feature type="transmembrane region" description="Helical" evidence="6">
    <location>
        <begin position="275"/>
        <end position="292"/>
    </location>
</feature>
<dbReference type="SUPFAM" id="SSF103473">
    <property type="entry name" value="MFS general substrate transporter"/>
    <property type="match status" value="1"/>
</dbReference>
<keyword evidence="4 6" id="KW-1133">Transmembrane helix</keyword>
<reference evidence="7 8" key="1">
    <citation type="submission" date="2023-07" db="EMBL/GenBank/DDBJ databases">
        <title>Sequencing the genomes of 1000 actinobacteria strains.</title>
        <authorList>
            <person name="Klenk H.-P."/>
        </authorList>
    </citation>
    <scope>NUCLEOTIDE SEQUENCE [LARGE SCALE GENOMIC DNA]</scope>
    <source>
        <strain evidence="7 8">DSM 44710</strain>
    </source>
</reference>
<dbReference type="EMBL" id="JAUSRA010000001">
    <property type="protein sequence ID" value="MDP9794475.1"/>
    <property type="molecule type" value="Genomic_DNA"/>
</dbReference>
<evidence type="ECO:0000256" key="3">
    <source>
        <dbReference type="ARBA" id="ARBA00022692"/>
    </source>
</evidence>
<name>A0ABT9MST6_9ACTN</name>